<accession>A0A8T0X3P5</accession>
<dbReference type="InterPro" id="IPR036397">
    <property type="entry name" value="RNaseH_sf"/>
</dbReference>
<dbReference type="InterPro" id="IPR012337">
    <property type="entry name" value="RNaseH-like_sf"/>
</dbReference>
<dbReference type="EMBL" id="CM029038">
    <property type="protein sequence ID" value="KAG2653447.1"/>
    <property type="molecule type" value="Genomic_DNA"/>
</dbReference>
<dbReference type="GO" id="GO:0004535">
    <property type="term" value="F:poly(A)-specific ribonuclease activity"/>
    <property type="evidence" value="ECO:0007669"/>
    <property type="project" value="InterPro"/>
</dbReference>
<organism evidence="1 2">
    <name type="scientific">Panicum virgatum</name>
    <name type="common">Blackwell switchgrass</name>
    <dbReference type="NCBI Taxonomy" id="38727"/>
    <lineage>
        <taxon>Eukaryota</taxon>
        <taxon>Viridiplantae</taxon>
        <taxon>Streptophyta</taxon>
        <taxon>Embryophyta</taxon>
        <taxon>Tracheophyta</taxon>
        <taxon>Spermatophyta</taxon>
        <taxon>Magnoliopsida</taxon>
        <taxon>Liliopsida</taxon>
        <taxon>Poales</taxon>
        <taxon>Poaceae</taxon>
        <taxon>PACMAD clade</taxon>
        <taxon>Panicoideae</taxon>
        <taxon>Panicodae</taxon>
        <taxon>Paniceae</taxon>
        <taxon>Panicinae</taxon>
        <taxon>Panicum</taxon>
        <taxon>Panicum sect. Hiantes</taxon>
    </lineage>
</organism>
<dbReference type="PANTHER" id="PTHR10797">
    <property type="entry name" value="CCR4-NOT TRANSCRIPTION COMPLEX SUBUNIT"/>
    <property type="match status" value="1"/>
</dbReference>
<dbReference type="SUPFAM" id="SSF53098">
    <property type="entry name" value="Ribonuclease H-like"/>
    <property type="match status" value="1"/>
</dbReference>
<dbReference type="GO" id="GO:0030014">
    <property type="term" value="C:CCR4-NOT complex"/>
    <property type="evidence" value="ECO:0007669"/>
    <property type="project" value="InterPro"/>
</dbReference>
<dbReference type="AlphaFoldDB" id="A0A8T0X3P5"/>
<protein>
    <submittedName>
        <fullName evidence="1">Uncharacterized protein</fullName>
    </submittedName>
</protein>
<sequence length="166" mass="18792">MRNMINGGNLVRGLVLATYKQVLGMWQFNLHFSPSWRAPYHPGVKFLHDKAGINFEQHETRGIPAIDFTKWLSESGLICNSNVDWITFAGCNDFGFLTCCLTGTQLGPDRLQFLNTFRELFPQSYDIRIFTKLGRCRPAVMDGGLSKVCQRLQVQVKIEGHAHNSA</sequence>
<evidence type="ECO:0000313" key="2">
    <source>
        <dbReference type="Proteomes" id="UP000823388"/>
    </source>
</evidence>
<reference evidence="1" key="1">
    <citation type="submission" date="2020-05" db="EMBL/GenBank/DDBJ databases">
        <title>WGS assembly of Panicum virgatum.</title>
        <authorList>
            <person name="Lovell J.T."/>
            <person name="Jenkins J."/>
            <person name="Shu S."/>
            <person name="Juenger T.E."/>
            <person name="Schmutz J."/>
        </authorList>
    </citation>
    <scope>NUCLEOTIDE SEQUENCE</scope>
    <source>
        <strain evidence="1">AP13</strain>
    </source>
</reference>
<comment type="caution">
    <text evidence="1">The sequence shown here is derived from an EMBL/GenBank/DDBJ whole genome shotgun (WGS) entry which is preliminary data.</text>
</comment>
<dbReference type="InterPro" id="IPR039637">
    <property type="entry name" value="CNOT7/CNOT8/Pop2"/>
</dbReference>
<keyword evidence="2" id="KW-1185">Reference proteome</keyword>
<dbReference type="GO" id="GO:0003676">
    <property type="term" value="F:nucleic acid binding"/>
    <property type="evidence" value="ECO:0007669"/>
    <property type="project" value="InterPro"/>
</dbReference>
<dbReference type="Gene3D" id="3.30.420.10">
    <property type="entry name" value="Ribonuclease H-like superfamily/Ribonuclease H"/>
    <property type="match status" value="1"/>
</dbReference>
<gene>
    <name evidence="1" type="ORF">PVAP13_1NG481000</name>
</gene>
<name>A0A8T0X3P5_PANVG</name>
<proteinExistence type="predicted"/>
<evidence type="ECO:0000313" key="1">
    <source>
        <dbReference type="EMBL" id="KAG2653447.1"/>
    </source>
</evidence>
<dbReference type="Proteomes" id="UP000823388">
    <property type="component" value="Chromosome 1N"/>
</dbReference>